<feature type="transmembrane region" description="Helical" evidence="3">
    <location>
        <begin position="1838"/>
        <end position="1860"/>
    </location>
</feature>
<dbReference type="InterPro" id="IPR000742">
    <property type="entry name" value="EGF"/>
</dbReference>
<evidence type="ECO:0000313" key="6">
    <source>
        <dbReference type="EMBL" id="KPA73449.1"/>
    </source>
</evidence>
<feature type="region of interest" description="Disordered" evidence="2">
    <location>
        <begin position="1452"/>
        <end position="1547"/>
    </location>
</feature>
<feature type="region of interest" description="Disordered" evidence="2">
    <location>
        <begin position="42"/>
        <end position="61"/>
    </location>
</feature>
<dbReference type="OMA" id="ESCADAY"/>
<dbReference type="Gene3D" id="2.60.40.10">
    <property type="entry name" value="Immunoglobulins"/>
    <property type="match status" value="1"/>
</dbReference>
<dbReference type="PANTHER" id="PTHR11319:SF35">
    <property type="entry name" value="OUTER MEMBRANE PROTEIN PMPC-RELATED"/>
    <property type="match status" value="1"/>
</dbReference>
<evidence type="ECO:0000313" key="7">
    <source>
        <dbReference type="Proteomes" id="UP000037923"/>
    </source>
</evidence>
<dbReference type="Proteomes" id="UP000037923">
    <property type="component" value="Unassembled WGS sequence"/>
</dbReference>
<dbReference type="GeneID" id="26910172"/>
<keyword evidence="1" id="KW-0245">EGF-like domain</keyword>
<organism evidence="6 7">
    <name type="scientific">Leptomonas pyrrhocoris</name>
    <name type="common">Firebug parasite</name>
    <dbReference type="NCBI Taxonomy" id="157538"/>
    <lineage>
        <taxon>Eukaryota</taxon>
        <taxon>Discoba</taxon>
        <taxon>Euglenozoa</taxon>
        <taxon>Kinetoplastea</taxon>
        <taxon>Metakinetoplastina</taxon>
        <taxon>Trypanosomatida</taxon>
        <taxon>Trypanosomatidae</taxon>
        <taxon>Leishmaniinae</taxon>
        <taxon>Leptomonas</taxon>
    </lineage>
</organism>
<dbReference type="SMART" id="SM00181">
    <property type="entry name" value="EGF"/>
    <property type="match status" value="3"/>
</dbReference>
<evidence type="ECO:0000259" key="5">
    <source>
        <dbReference type="PROSITE" id="PS50026"/>
    </source>
</evidence>
<feature type="compositionally biased region" description="Low complexity" evidence="2">
    <location>
        <begin position="1393"/>
        <end position="1415"/>
    </location>
</feature>
<accession>A0A0M9FPT4</accession>
<evidence type="ECO:0000256" key="3">
    <source>
        <dbReference type="SAM" id="Phobius"/>
    </source>
</evidence>
<feature type="region of interest" description="Disordered" evidence="2">
    <location>
        <begin position="1379"/>
        <end position="1416"/>
    </location>
</feature>
<feature type="domain" description="EGF-like" evidence="5">
    <location>
        <begin position="103"/>
        <end position="140"/>
    </location>
</feature>
<feature type="disulfide bond" evidence="1">
    <location>
        <begin position="130"/>
        <end position="139"/>
    </location>
</feature>
<feature type="compositionally biased region" description="Low complexity" evidence="2">
    <location>
        <begin position="43"/>
        <end position="59"/>
    </location>
</feature>
<reference evidence="6 7" key="1">
    <citation type="submission" date="2015-07" db="EMBL/GenBank/DDBJ databases">
        <title>High-quality genome of monoxenous trypanosomatid Leptomonas pyrrhocoris.</title>
        <authorList>
            <person name="Flegontov P."/>
            <person name="Butenko A."/>
            <person name="Firsov S."/>
            <person name="Vlcek C."/>
            <person name="Logacheva M.D."/>
            <person name="Field M."/>
            <person name="Filatov D."/>
            <person name="Flegontova O."/>
            <person name="Gerasimov E."/>
            <person name="Jackson A.P."/>
            <person name="Kelly S."/>
            <person name="Opperdoes F."/>
            <person name="O'Reilly A."/>
            <person name="Votypka J."/>
            <person name="Yurchenko V."/>
            <person name="Lukes J."/>
        </authorList>
    </citation>
    <scope>NUCLEOTIDE SEQUENCE [LARGE SCALE GENOMIC DNA]</scope>
    <source>
        <strain evidence="6">H10</strain>
    </source>
</reference>
<dbReference type="PROSITE" id="PS50026">
    <property type="entry name" value="EGF_3"/>
    <property type="match status" value="1"/>
</dbReference>
<feature type="compositionally biased region" description="Basic and acidic residues" evidence="2">
    <location>
        <begin position="1523"/>
        <end position="1543"/>
    </location>
</feature>
<dbReference type="VEuPathDB" id="TriTrypDB:LpyrH10_36_0320"/>
<gene>
    <name evidence="6" type="ORF">ABB37_09889</name>
</gene>
<feature type="transmembrane region" description="Helical" evidence="3">
    <location>
        <begin position="1765"/>
        <end position="1785"/>
    </location>
</feature>
<evidence type="ECO:0000256" key="4">
    <source>
        <dbReference type="SAM" id="SignalP"/>
    </source>
</evidence>
<name>A0A0M9FPT4_LEPPY</name>
<feature type="transmembrane region" description="Helical" evidence="3">
    <location>
        <begin position="1153"/>
        <end position="1175"/>
    </location>
</feature>
<protein>
    <submittedName>
        <fullName evidence="6">Putative transmembrane protein</fullName>
    </submittedName>
</protein>
<keyword evidence="3 6" id="KW-0812">Transmembrane</keyword>
<keyword evidence="3" id="KW-1133">Transmembrane helix</keyword>
<keyword evidence="3" id="KW-0472">Membrane</keyword>
<dbReference type="PROSITE" id="PS00022">
    <property type="entry name" value="EGF_1"/>
    <property type="match status" value="1"/>
</dbReference>
<keyword evidence="4" id="KW-0732">Signal</keyword>
<proteinExistence type="predicted"/>
<dbReference type="RefSeq" id="XP_015651888.1">
    <property type="nucleotide sequence ID" value="XM_015809556.1"/>
</dbReference>
<dbReference type="OrthoDB" id="409374at2759"/>
<feature type="transmembrane region" description="Helical" evidence="3">
    <location>
        <begin position="1797"/>
        <end position="1818"/>
    </location>
</feature>
<evidence type="ECO:0000256" key="1">
    <source>
        <dbReference type="PROSITE-ProRule" id="PRU00076"/>
    </source>
</evidence>
<comment type="caution">
    <text evidence="6">The sequence shown here is derived from an EMBL/GenBank/DDBJ whole genome shotgun (WGS) entry which is preliminary data.</text>
</comment>
<keyword evidence="1" id="KW-1015">Disulfide bond</keyword>
<feature type="chain" id="PRO_5005836017" evidence="4">
    <location>
        <begin position="40"/>
        <end position="2077"/>
    </location>
</feature>
<comment type="caution">
    <text evidence="1">Lacks conserved residue(s) required for the propagation of feature annotation.</text>
</comment>
<feature type="transmembrane region" description="Helical" evidence="3">
    <location>
        <begin position="1683"/>
        <end position="1707"/>
    </location>
</feature>
<sequence>MTSMRRTKPSRRNACGASLFCCCLLLLVLHSEFTPSAIASSLSSKTNPPNGGPSSSSSSQEVNSTLCPGITLEGCSDDACLSFGASNCPERCLYNAVAQRCVGLKSCLLNSCSGHGLCELNSTVAPSCRCAADYYGTDCDAICNEESCADAYGVIGLACSAEGTCHCPDHFTPLSRACSKCEDGWYGVLCDLSCPCGGHGNCDRETRACHCFRDPGRGYWDGDSCTHCLASYMGDDCTTPNALFTALPHAVMYLSFPTTSFDDRGPLTLQWSGSGQLIVSRGAAVLCGEVSVMNRTGIERAVFLPTQAPHITPRVIRSSTLFRNGTVALLGAGPRVGDDASSSPHDGGDLMGVSVLHCTASLSTNDCVLMMVEDYTLTPVPLSSSAGVVDVVDARIAEEWGWALLLSSGLVVLHKHLSDIRLLQLPADFTATSVHIDETGGVVFVAGATGGRWSVYATHSGGDGGTGFVEVSFSNATSGDPFVQTGVAWQVNVSGSHMYATGSSASSSSEAWVLAGTLRLANDRADIAVSVCAFSTVAIGGEPRAISLFSSDVDSFTTLLIVVQTDAEAATFVWVMDNAAAPSQLELRNAQDITAVLDGEADVFTTYVWANGLLLFSQASSTGVVVHPFTGYSVTSIAPSLVVAAGLTPLTLTGIFLMNGIECVSEAHRAPAVTANSTVMQCSSLQWPEAKTCAPVSVEASMPGTIFTATTDNRLPLQRYPSVLLTAIYGVGTTGAYASVFSEAPIFIFGQGFVNTSGLECVYVDSERYYRSRGHYLSSQQILCDFPAEVDGPTVGNTGSFSVSLNGHVLSDPLRFTFIGEAAGLAVLAPAAPFTVVSAAYVGLPSIDVVVVDSEGHPLRELDRNRTTDVLFERVVQLSAPWFVSTRKEVARHIDPASSLVVLAYSNKTLSGATSFTVVLQYPLVGVGQLTFSSAGLASANWTYWVEEGAPHTMEVAVQPSPLLNNHHTNASRQPVIVFRDIAGNIVGDQNELRVMTRGSVAVAYFDGVAWTSQVSQPVSENGYFNFTSVYPEGLFGNAYQMTFMAENFSNVSSDVMTTGACYGDEYGRYDTTSCLPCPDHATCNGSYVFNVTDGYWKGGEVAYDIYRCSRPRVCRAGRCATGYTGVLCGVCDAGYGLTGSQCAKCFSTAANVVLVVLLIVCVPLVPLFLTFLTFQVFGPHFSVVHGARAILDFVQLIGLVLLPMPELPDYVGRFVVFTRLLSTGDALMLSPFNCLFTSLVATEKFAVEVVAVAVILAVLFIVLLYGDVRFARHFEALRKRRWFLSLLAPFTSEEAYHNRLAELGLDEERALGSTVTTDTLDPNQRTIREAYTLIDSNRYAISAVSQLPNSAVRESALESLLAEQEELQRFLRQYEAHVSCGGPPPGRDGTDAAPATAAPPTAAPSSASASRTAPLVARGGGKAQAVNSAVLSATAFSTGLGATSTTAAATEGLSASEAAARRTPAEALGGNGESNDANTADAAGGKGEDQGPASRRRGSASSSSGHSPPPPSMPSSHRHVRNAKEEVNEHGQSNEDGHRVDESDPDTPVKAALQRFGDVTPTPFSLFGAHEPFKPTAAPLDFLQPQLLPATEQVAPQRQSTRASTAFLWPRFQAQAVMLGFTVYHYFYVAVVEYSFALVRCDDTTMSAVDTDGAEAVTTSRLVSYVSLVADRRVNCQSDTFASYRVAGLVLGSLFSAALPLALLWLSLWGPRSSTTRASGVAYVRECCVAILGLSEDFLWWEAVSLLYKWALVLMRNLIPSSNVAGLVIGWSVLAFCTVLVYLQPFYDFFPQSLQVISWLSLTVTASLQMLPLLHSATMVNGVSNIPTEMRAAQHGSGVLVVALPCVTLAVLLFVVWAVTFSRQRWRRLGNILFALGGGVEVHNILHFFDKRRTAAAATAAKAVPTGWQAANGAVPFSFVDYNLRLVRQAGRCDTADGAEETAVTAVTLEDQIAQAVRGKAAGKGSRHGDASLWANWGVVGGLAGMANHVSLFSRFIQENGGAVPREGELAAATAATGSAKESSTRVDAARESVAQPSTVMDKEVGDELLTMCEHLRQLEHFVLQMEKELDRRTAR</sequence>
<dbReference type="InterPro" id="IPR013783">
    <property type="entry name" value="Ig-like_fold"/>
</dbReference>
<dbReference type="EMBL" id="LGTL01000036">
    <property type="protein sequence ID" value="KPA73449.1"/>
    <property type="molecule type" value="Genomic_DNA"/>
</dbReference>
<feature type="transmembrane region" description="Helical" evidence="3">
    <location>
        <begin position="1246"/>
        <end position="1266"/>
    </location>
</feature>
<keyword evidence="7" id="KW-1185">Reference proteome</keyword>
<feature type="signal peptide" evidence="4">
    <location>
        <begin position="1"/>
        <end position="39"/>
    </location>
</feature>
<evidence type="ECO:0000256" key="2">
    <source>
        <dbReference type="SAM" id="MobiDB-lite"/>
    </source>
</evidence>
<dbReference type="PANTHER" id="PTHR11319">
    <property type="entry name" value="G PROTEIN-COUPLED RECEPTOR-RELATED"/>
    <property type="match status" value="1"/>
</dbReference>